<evidence type="ECO:0008006" key="6">
    <source>
        <dbReference type="Google" id="ProtNLM"/>
    </source>
</evidence>
<sequence>MGLETRISDSSTQRPRQPGRWAAFSTASFSGEARLPLPLSTRSHASFLHLNGFLNSCSSLAQLQRLHACAITRGLLPRSPRLAAKFITLAAALAPALDYARRLFDAMPDRDTAAWNTIIRAYADAGPCEGALFLYRDMHLSGLPPDRFTFPFVVRSCAVLSALDYGRQVHCNVIKNVLGLDVYVQSALVAMYAQNGEVPDAELVFEEMAVRNVVSWTTMVAAYVQNGAYEKSLEVFASMVGTGLQPNEVTLASVLPACVRWESLRLGKLIHGYGIKSGLDSHPVVGNSLIAMYGKCGHVETARSLFDGMTRRTLASWNAMVATYEQNNEGKKAIKLFRTMQTEKVAFDYITLLSVISACASSGALDVGRWVHNIARNKGIDANLSIGNALVDMYAKCGSLQAARHVFDNLPQRSIVSWSAMISAYAAHGHGEAALELFSQMKAGGVQPNSCTFVSVLAACSHYGIVEGGKGFFDSMENDFSITPSHEHYACMVDLLSRAGRLAEAYAFVEKMPIRPDAGVWCSLLGACRIHGNLELAEIVAGHILQLDSQSATCYVLMSNIYAEAGRWEDAERLRKLMKELELRKDPAHSVVKKHTRSPVLSLRGSCRRERFSAFLYCS</sequence>
<organism evidence="4 5">
    <name type="scientific">Colocasia esculenta</name>
    <name type="common">Wild taro</name>
    <name type="synonym">Arum esculentum</name>
    <dbReference type="NCBI Taxonomy" id="4460"/>
    <lineage>
        <taxon>Eukaryota</taxon>
        <taxon>Viridiplantae</taxon>
        <taxon>Streptophyta</taxon>
        <taxon>Embryophyta</taxon>
        <taxon>Tracheophyta</taxon>
        <taxon>Spermatophyta</taxon>
        <taxon>Magnoliopsida</taxon>
        <taxon>Liliopsida</taxon>
        <taxon>Araceae</taxon>
        <taxon>Aroideae</taxon>
        <taxon>Colocasieae</taxon>
        <taxon>Colocasia</taxon>
    </lineage>
</organism>
<dbReference type="Pfam" id="PF13041">
    <property type="entry name" value="PPR_2"/>
    <property type="match status" value="3"/>
</dbReference>
<dbReference type="PANTHER" id="PTHR47926:SF454">
    <property type="entry name" value="REPEAT-CONTAINING PROTEIN, PUTATIVE-RELATED"/>
    <property type="match status" value="1"/>
</dbReference>
<protein>
    <recommendedName>
        <fullName evidence="6">Pentatricopeptide repeat-containing protein</fullName>
    </recommendedName>
</protein>
<comment type="caution">
    <text evidence="4">The sequence shown here is derived from an EMBL/GenBank/DDBJ whole genome shotgun (WGS) entry which is preliminary data.</text>
</comment>
<name>A0A843TUS0_COLES</name>
<comment type="similarity">
    <text evidence="2">Belongs to the PPR family. PCMP-E subfamily.</text>
</comment>
<evidence type="ECO:0000256" key="2">
    <source>
        <dbReference type="ARBA" id="ARBA00061659"/>
    </source>
</evidence>
<dbReference type="PROSITE" id="PS51375">
    <property type="entry name" value="PPR"/>
    <property type="match status" value="5"/>
</dbReference>
<dbReference type="InterPro" id="IPR002885">
    <property type="entry name" value="PPR_rpt"/>
</dbReference>
<dbReference type="InterPro" id="IPR046848">
    <property type="entry name" value="E_motif"/>
</dbReference>
<evidence type="ECO:0000313" key="5">
    <source>
        <dbReference type="Proteomes" id="UP000652761"/>
    </source>
</evidence>
<accession>A0A843TUS0</accession>
<dbReference type="GO" id="GO:0003723">
    <property type="term" value="F:RNA binding"/>
    <property type="evidence" value="ECO:0007669"/>
    <property type="project" value="InterPro"/>
</dbReference>
<evidence type="ECO:0000256" key="3">
    <source>
        <dbReference type="PROSITE-ProRule" id="PRU00708"/>
    </source>
</evidence>
<dbReference type="Gene3D" id="1.25.40.10">
    <property type="entry name" value="Tetratricopeptide repeat domain"/>
    <property type="match status" value="5"/>
</dbReference>
<evidence type="ECO:0000313" key="4">
    <source>
        <dbReference type="EMBL" id="MQL73667.1"/>
    </source>
</evidence>
<dbReference type="Proteomes" id="UP000652761">
    <property type="component" value="Unassembled WGS sequence"/>
</dbReference>
<dbReference type="OrthoDB" id="185373at2759"/>
<dbReference type="InterPro" id="IPR011990">
    <property type="entry name" value="TPR-like_helical_dom_sf"/>
</dbReference>
<dbReference type="AlphaFoldDB" id="A0A843TUS0"/>
<feature type="repeat" description="PPR" evidence="3">
    <location>
        <begin position="212"/>
        <end position="246"/>
    </location>
</feature>
<feature type="repeat" description="PPR" evidence="3">
    <location>
        <begin position="414"/>
        <end position="448"/>
    </location>
</feature>
<dbReference type="PANTHER" id="PTHR47926">
    <property type="entry name" value="PENTATRICOPEPTIDE REPEAT-CONTAINING PROTEIN"/>
    <property type="match status" value="1"/>
</dbReference>
<proteinExistence type="inferred from homology"/>
<keyword evidence="1" id="KW-0677">Repeat</keyword>
<dbReference type="NCBIfam" id="TIGR00756">
    <property type="entry name" value="PPR"/>
    <property type="match status" value="4"/>
</dbReference>
<feature type="repeat" description="PPR" evidence="3">
    <location>
        <begin position="111"/>
        <end position="145"/>
    </location>
</feature>
<evidence type="ECO:0000256" key="1">
    <source>
        <dbReference type="ARBA" id="ARBA00022737"/>
    </source>
</evidence>
<dbReference type="FunFam" id="1.25.40.10:FF:000427">
    <property type="entry name" value="Pentatricopeptide repeat-containing protein chloroplastic"/>
    <property type="match status" value="1"/>
</dbReference>
<dbReference type="EMBL" id="NMUH01000176">
    <property type="protein sequence ID" value="MQL73667.1"/>
    <property type="molecule type" value="Genomic_DNA"/>
</dbReference>
<dbReference type="Pfam" id="PF01535">
    <property type="entry name" value="PPR"/>
    <property type="match status" value="4"/>
</dbReference>
<reference evidence="4" key="1">
    <citation type="submission" date="2017-07" db="EMBL/GenBank/DDBJ databases">
        <title>Taro Niue Genome Assembly and Annotation.</title>
        <authorList>
            <person name="Atibalentja N."/>
            <person name="Keating K."/>
            <person name="Fields C.J."/>
        </authorList>
    </citation>
    <scope>NUCLEOTIDE SEQUENCE</scope>
    <source>
        <strain evidence="4">Niue_2</strain>
        <tissue evidence="4">Leaf</tissue>
    </source>
</reference>
<dbReference type="FunFam" id="1.25.40.10:FF:000031">
    <property type="entry name" value="Pentatricopeptide repeat-containing protein mitochondrial"/>
    <property type="match status" value="2"/>
</dbReference>
<gene>
    <name evidence="4" type="ORF">Taro_006004</name>
</gene>
<feature type="repeat" description="PPR" evidence="3">
    <location>
        <begin position="282"/>
        <end position="316"/>
    </location>
</feature>
<dbReference type="GO" id="GO:0009451">
    <property type="term" value="P:RNA modification"/>
    <property type="evidence" value="ECO:0007669"/>
    <property type="project" value="InterPro"/>
</dbReference>
<keyword evidence="5" id="KW-1185">Reference proteome</keyword>
<feature type="repeat" description="PPR" evidence="3">
    <location>
        <begin position="551"/>
        <end position="585"/>
    </location>
</feature>
<dbReference type="SUPFAM" id="SSF48452">
    <property type="entry name" value="TPR-like"/>
    <property type="match status" value="1"/>
</dbReference>
<dbReference type="FunFam" id="1.25.40.10:FF:000280">
    <property type="entry name" value="Pentatricopeptide repeat-containing protein"/>
    <property type="match status" value="1"/>
</dbReference>
<dbReference type="InterPro" id="IPR046960">
    <property type="entry name" value="PPR_At4g14850-like_plant"/>
</dbReference>
<dbReference type="Pfam" id="PF20431">
    <property type="entry name" value="E_motif"/>
    <property type="match status" value="1"/>
</dbReference>